<accession>A0A3Q0JGV6</accession>
<sequence length="125" mass="14740">MDNRDIYMCPEFRDLDCRLLPPGPPLHRPHWRLESDLPPPPSSQYNTKHRSMSRHRNPKALSRDVSSEDYYSSTTDVKSESSTLTYEDLMQLQHRNRYSFNTQGHLKLDYSHNWNKLGKYIANCG</sequence>
<organism evidence="2 3">
    <name type="scientific">Diaphorina citri</name>
    <name type="common">Asian citrus psyllid</name>
    <dbReference type="NCBI Taxonomy" id="121845"/>
    <lineage>
        <taxon>Eukaryota</taxon>
        <taxon>Metazoa</taxon>
        <taxon>Ecdysozoa</taxon>
        <taxon>Arthropoda</taxon>
        <taxon>Hexapoda</taxon>
        <taxon>Insecta</taxon>
        <taxon>Pterygota</taxon>
        <taxon>Neoptera</taxon>
        <taxon>Paraneoptera</taxon>
        <taxon>Hemiptera</taxon>
        <taxon>Sternorrhyncha</taxon>
        <taxon>Psylloidea</taxon>
        <taxon>Psyllidae</taxon>
        <taxon>Diaphorininae</taxon>
        <taxon>Diaphorina</taxon>
    </lineage>
</organism>
<protein>
    <submittedName>
        <fullName evidence="3">Uncharacterized protein LOC103520965</fullName>
    </submittedName>
</protein>
<dbReference type="AlphaFoldDB" id="A0A3Q0JGV6"/>
<evidence type="ECO:0000256" key="1">
    <source>
        <dbReference type="SAM" id="MobiDB-lite"/>
    </source>
</evidence>
<name>A0A3Q0JGV6_DIACI</name>
<feature type="region of interest" description="Disordered" evidence="1">
    <location>
        <begin position="28"/>
        <end position="82"/>
    </location>
</feature>
<feature type="compositionally biased region" description="Polar residues" evidence="1">
    <location>
        <begin position="69"/>
        <end position="82"/>
    </location>
</feature>
<gene>
    <name evidence="3" type="primary">LOC103520965</name>
</gene>
<evidence type="ECO:0000313" key="2">
    <source>
        <dbReference type="Proteomes" id="UP000079169"/>
    </source>
</evidence>
<dbReference type="PaxDb" id="121845-A0A3Q0JGV6"/>
<evidence type="ECO:0000313" key="3">
    <source>
        <dbReference type="RefSeq" id="XP_026687667.1"/>
    </source>
</evidence>
<dbReference type="Proteomes" id="UP000079169">
    <property type="component" value="Unplaced"/>
</dbReference>
<keyword evidence="2" id="KW-1185">Reference proteome</keyword>
<dbReference type="KEGG" id="dci:103520965"/>
<dbReference type="RefSeq" id="XP_026687667.1">
    <property type="nucleotide sequence ID" value="XM_026831866.1"/>
</dbReference>
<dbReference type="GeneID" id="103520965"/>
<feature type="compositionally biased region" description="Basic residues" evidence="1">
    <location>
        <begin position="47"/>
        <end position="58"/>
    </location>
</feature>
<reference evidence="3" key="1">
    <citation type="submission" date="2025-08" db="UniProtKB">
        <authorList>
            <consortium name="RefSeq"/>
        </authorList>
    </citation>
    <scope>IDENTIFICATION</scope>
</reference>
<proteinExistence type="predicted"/>